<name>A0A2G5ESD0_AQUCA</name>
<protein>
    <submittedName>
        <fullName evidence="1">Uncharacterized protein</fullName>
    </submittedName>
</protein>
<sequence>MVLEMSWRRILLLEIKKGQKLAQTNLKNHRKPAYALILEYGKILELLLQVSLASTLISSLMWCPNSSTAIFYSISVPYSAEKVELQSQGMCSR</sequence>
<evidence type="ECO:0000313" key="2">
    <source>
        <dbReference type="Proteomes" id="UP000230069"/>
    </source>
</evidence>
<organism evidence="1 2">
    <name type="scientific">Aquilegia coerulea</name>
    <name type="common">Rocky mountain columbine</name>
    <dbReference type="NCBI Taxonomy" id="218851"/>
    <lineage>
        <taxon>Eukaryota</taxon>
        <taxon>Viridiplantae</taxon>
        <taxon>Streptophyta</taxon>
        <taxon>Embryophyta</taxon>
        <taxon>Tracheophyta</taxon>
        <taxon>Spermatophyta</taxon>
        <taxon>Magnoliopsida</taxon>
        <taxon>Ranunculales</taxon>
        <taxon>Ranunculaceae</taxon>
        <taxon>Thalictroideae</taxon>
        <taxon>Aquilegia</taxon>
    </lineage>
</organism>
<dbReference type="AlphaFoldDB" id="A0A2G5ESD0"/>
<proteinExistence type="predicted"/>
<dbReference type="EMBL" id="KZ305022">
    <property type="protein sequence ID" value="PIA58567.1"/>
    <property type="molecule type" value="Genomic_DNA"/>
</dbReference>
<accession>A0A2G5ESD0</accession>
<gene>
    <name evidence="1" type="ORF">AQUCO_00500474v1</name>
</gene>
<evidence type="ECO:0000313" key="1">
    <source>
        <dbReference type="EMBL" id="PIA58567.1"/>
    </source>
</evidence>
<reference evidence="1 2" key="1">
    <citation type="submission" date="2017-09" db="EMBL/GenBank/DDBJ databases">
        <title>WGS assembly of Aquilegia coerulea Goldsmith.</title>
        <authorList>
            <person name="Hodges S."/>
            <person name="Kramer E."/>
            <person name="Nordborg M."/>
            <person name="Tomkins J."/>
            <person name="Borevitz J."/>
            <person name="Derieg N."/>
            <person name="Yan J."/>
            <person name="Mihaltcheva S."/>
            <person name="Hayes R.D."/>
            <person name="Rokhsar D."/>
        </authorList>
    </citation>
    <scope>NUCLEOTIDE SEQUENCE [LARGE SCALE GENOMIC DNA]</scope>
    <source>
        <strain evidence="2">cv. Goldsmith</strain>
    </source>
</reference>
<keyword evidence="2" id="KW-1185">Reference proteome</keyword>
<dbReference type="InParanoid" id="A0A2G5ESD0"/>
<dbReference type="Proteomes" id="UP000230069">
    <property type="component" value="Unassembled WGS sequence"/>
</dbReference>